<dbReference type="SUPFAM" id="SSF55205">
    <property type="entry name" value="EPT/RTPC-like"/>
    <property type="match status" value="1"/>
</dbReference>
<dbReference type="GO" id="GO:0005730">
    <property type="term" value="C:nucleolus"/>
    <property type="evidence" value="ECO:0007669"/>
    <property type="project" value="TreeGrafter"/>
</dbReference>
<dbReference type="InterPro" id="IPR013792">
    <property type="entry name" value="RNA3'P_cycl/enolpyr_Trfase_a/b"/>
</dbReference>
<dbReference type="PANTHER" id="PTHR11096:SF1">
    <property type="entry name" value="RNA 3'-TERMINAL PHOSPHATE CYCLASE-LIKE PROTEIN"/>
    <property type="match status" value="1"/>
</dbReference>
<organism evidence="2 3">
    <name type="scientific">Piliocolobus tephrosceles</name>
    <name type="common">Ugandan red Colobus</name>
    <dbReference type="NCBI Taxonomy" id="591936"/>
    <lineage>
        <taxon>Eukaryota</taxon>
        <taxon>Metazoa</taxon>
        <taxon>Chordata</taxon>
        <taxon>Craniata</taxon>
        <taxon>Vertebrata</taxon>
        <taxon>Euteleostomi</taxon>
        <taxon>Mammalia</taxon>
        <taxon>Eutheria</taxon>
        <taxon>Euarchontoglires</taxon>
        <taxon>Primates</taxon>
        <taxon>Haplorrhini</taxon>
        <taxon>Catarrhini</taxon>
        <taxon>Cercopithecidae</taxon>
        <taxon>Colobinae</taxon>
        <taxon>Piliocolobus</taxon>
    </lineage>
</organism>
<dbReference type="Gene3D" id="3.65.10.20">
    <property type="entry name" value="RNA 3'-terminal phosphate cyclase domain"/>
    <property type="match status" value="2"/>
</dbReference>
<reference evidence="2" key="1">
    <citation type="submission" date="2025-08" db="UniProtKB">
        <authorList>
            <consortium name="Ensembl"/>
        </authorList>
    </citation>
    <scope>IDENTIFICATION</scope>
</reference>
<sequence>MEFEGSNYFRFRLALSLISGKIITIKNIRKKKKSNHGNEYSHKNDHKDEGLYEHEGLYEYEAKLLKLIDKLCDDTIITINESGTELYFKPGFLIGNVKEEVRISDLNISFNCGKERSITYFIEFLLMVIPFFKNPVKLLLKGITDDNLDRTVCTCKIISEHFFKNVLKFDNDFLSINILKRGIKSNDLNGEVLFFMNNIKTINPFDISDAGLVQKITGSIICNNMSLVFQNKLMNFTKKYLYNFIPYINFEIEKPKNRKYSNGKITNHTISNNSISNSSKINSSTHQEESHFISFSLFAHTKNNCIYGTDICLDTNMLNHVNDMIQTTNASNINSFMHFKPEQIRMNETMSLHNENKNEQKQRNENIKYKKSVQELNIKNVYDNDINESYSLSSEKNIEGVKTNNGNVNNNDLLNKTHNILHKADIYERLGFFLALNILNEIKGLPSVDTNYQWLPILYMALANDIAVSTICLKTLTPYSIALIRLLRDFFNVVFDIKKVEISQIDYSYTIKCVGINYGNFSKKTF</sequence>
<dbReference type="InterPro" id="IPR023797">
    <property type="entry name" value="RNA3'_phos_cyclase_dom"/>
</dbReference>
<dbReference type="GO" id="GO:0000479">
    <property type="term" value="P:endonucleolytic cleavage of tricistronic rRNA transcript (SSU-rRNA, 5.8S rRNA, LSU-rRNA)"/>
    <property type="evidence" value="ECO:0007669"/>
    <property type="project" value="TreeGrafter"/>
</dbReference>
<dbReference type="InterPro" id="IPR037136">
    <property type="entry name" value="RNA3'_phos_cyclase_dom_sf"/>
</dbReference>
<proteinExistence type="predicted"/>
<evidence type="ECO:0000313" key="3">
    <source>
        <dbReference type="Proteomes" id="UP000694416"/>
    </source>
</evidence>
<evidence type="ECO:0000313" key="2">
    <source>
        <dbReference type="Ensembl" id="ENSPTEP00000000417.1"/>
    </source>
</evidence>
<protein>
    <recommendedName>
        <fullName evidence="1">RNA 3'-terminal phosphate cyclase domain-containing protein</fullName>
    </recommendedName>
</protein>
<reference evidence="2" key="2">
    <citation type="submission" date="2025-09" db="UniProtKB">
        <authorList>
            <consortium name="Ensembl"/>
        </authorList>
    </citation>
    <scope>IDENTIFICATION</scope>
</reference>
<dbReference type="Pfam" id="PF01137">
    <property type="entry name" value="RTC"/>
    <property type="match status" value="1"/>
</dbReference>
<feature type="domain" description="RNA 3'-terminal phosphate cyclase" evidence="1">
    <location>
        <begin position="2"/>
        <end position="497"/>
    </location>
</feature>
<keyword evidence="3" id="KW-1185">Reference proteome</keyword>
<dbReference type="Ensembl" id="ENSPTET00000000634.1">
    <property type="protein sequence ID" value="ENSPTEP00000000417.1"/>
    <property type="gene ID" value="ENSPTEG00000000512.1"/>
</dbReference>
<dbReference type="Proteomes" id="UP000694416">
    <property type="component" value="Unplaced"/>
</dbReference>
<name>A0A8C9GFL3_9PRIM</name>
<dbReference type="PANTHER" id="PTHR11096">
    <property type="entry name" value="RNA 3' TERMINAL PHOSPHATE CYCLASE"/>
    <property type="match status" value="1"/>
</dbReference>
<dbReference type="GO" id="GO:0004521">
    <property type="term" value="F:RNA endonuclease activity"/>
    <property type="evidence" value="ECO:0007669"/>
    <property type="project" value="TreeGrafter"/>
</dbReference>
<accession>A0A8C9GFL3</accession>
<dbReference type="InterPro" id="IPR000228">
    <property type="entry name" value="RNA3'_term_phos_cyc"/>
</dbReference>
<evidence type="ECO:0000259" key="1">
    <source>
        <dbReference type="Pfam" id="PF01137"/>
    </source>
</evidence>
<dbReference type="AlphaFoldDB" id="A0A8C9GFL3"/>